<evidence type="ECO:0000313" key="9">
    <source>
        <dbReference type="Proteomes" id="UP000053831"/>
    </source>
</evidence>
<reference evidence="8 9" key="1">
    <citation type="submission" date="2015-07" db="EMBL/GenBank/DDBJ databases">
        <title>The genome of the fungus Escovopsis weberi, a specialized disease agent of ant agriculture.</title>
        <authorList>
            <person name="de Man T.J."/>
            <person name="Stajich J.E."/>
            <person name="Kubicek C.P."/>
            <person name="Chenthamara K."/>
            <person name="Atanasova L."/>
            <person name="Druzhinina I.S."/>
            <person name="Birnbaum S."/>
            <person name="Barribeau S.M."/>
            <person name="Teiling C."/>
            <person name="Suen G."/>
            <person name="Currie C."/>
            <person name="Gerardo N.M."/>
        </authorList>
    </citation>
    <scope>NUCLEOTIDE SEQUENCE [LARGE SCALE GENOMIC DNA]</scope>
</reference>
<dbReference type="GO" id="GO:0000324">
    <property type="term" value="C:fungal-type vacuole"/>
    <property type="evidence" value="ECO:0007669"/>
    <property type="project" value="TreeGrafter"/>
</dbReference>
<dbReference type="STRING" id="150374.A0A0M8N346"/>
<keyword evidence="3 7" id="KW-0812">Transmembrane</keyword>
<feature type="transmembrane region" description="Helical" evidence="7">
    <location>
        <begin position="194"/>
        <end position="215"/>
    </location>
</feature>
<keyword evidence="5 7" id="KW-1133">Transmembrane helix</keyword>
<evidence type="ECO:0000256" key="2">
    <source>
        <dbReference type="ARBA" id="ARBA00022448"/>
    </source>
</evidence>
<evidence type="ECO:0000256" key="7">
    <source>
        <dbReference type="SAM" id="Phobius"/>
    </source>
</evidence>
<comment type="subcellular location">
    <subcellularLocation>
        <location evidence="1">Endomembrane system</location>
        <topology evidence="1">Multi-pass membrane protein</topology>
    </subcellularLocation>
</comment>
<evidence type="ECO:0000313" key="8">
    <source>
        <dbReference type="EMBL" id="KOS19624.1"/>
    </source>
</evidence>
<dbReference type="GO" id="GO:0015184">
    <property type="term" value="F:L-cystine transmembrane transporter activity"/>
    <property type="evidence" value="ECO:0007669"/>
    <property type="project" value="TreeGrafter"/>
</dbReference>
<dbReference type="EMBL" id="LGSR01000020">
    <property type="protein sequence ID" value="KOS19624.1"/>
    <property type="molecule type" value="Genomic_DNA"/>
</dbReference>
<keyword evidence="6 7" id="KW-0472">Membrane</keyword>
<dbReference type="AlphaFoldDB" id="A0A0M8N346"/>
<organism evidence="8 9">
    <name type="scientific">Escovopsis weberi</name>
    <dbReference type="NCBI Taxonomy" id="150374"/>
    <lineage>
        <taxon>Eukaryota</taxon>
        <taxon>Fungi</taxon>
        <taxon>Dikarya</taxon>
        <taxon>Ascomycota</taxon>
        <taxon>Pezizomycotina</taxon>
        <taxon>Sordariomycetes</taxon>
        <taxon>Hypocreomycetidae</taxon>
        <taxon>Hypocreales</taxon>
        <taxon>Hypocreaceae</taxon>
        <taxon>Escovopsis</taxon>
    </lineage>
</organism>
<proteinExistence type="predicted"/>
<feature type="transmembrane region" description="Helical" evidence="7">
    <location>
        <begin position="6"/>
        <end position="25"/>
    </location>
</feature>
<evidence type="ECO:0000256" key="4">
    <source>
        <dbReference type="ARBA" id="ARBA00022737"/>
    </source>
</evidence>
<feature type="transmembrane region" description="Helical" evidence="7">
    <location>
        <begin position="235"/>
        <end position="254"/>
    </location>
</feature>
<dbReference type="SMART" id="SM00679">
    <property type="entry name" value="CTNS"/>
    <property type="match status" value="2"/>
</dbReference>
<evidence type="ECO:0000256" key="6">
    <source>
        <dbReference type="ARBA" id="ARBA00023136"/>
    </source>
</evidence>
<dbReference type="Proteomes" id="UP000053831">
    <property type="component" value="Unassembled WGS sequence"/>
</dbReference>
<keyword evidence="9" id="KW-1185">Reference proteome</keyword>
<dbReference type="GO" id="GO:0005774">
    <property type="term" value="C:vacuolar membrane"/>
    <property type="evidence" value="ECO:0007669"/>
    <property type="project" value="TreeGrafter"/>
</dbReference>
<comment type="caution">
    <text evidence="8">The sequence shown here is derived from an EMBL/GenBank/DDBJ whole genome shotgun (WGS) entry which is preliminary data.</text>
</comment>
<dbReference type="Pfam" id="PF04193">
    <property type="entry name" value="PQ-loop"/>
    <property type="match status" value="2"/>
</dbReference>
<dbReference type="InterPro" id="IPR006603">
    <property type="entry name" value="PQ-loop_rpt"/>
</dbReference>
<dbReference type="GO" id="GO:0012505">
    <property type="term" value="C:endomembrane system"/>
    <property type="evidence" value="ECO:0007669"/>
    <property type="project" value="UniProtKB-SubCell"/>
</dbReference>
<evidence type="ECO:0000256" key="5">
    <source>
        <dbReference type="ARBA" id="ARBA00022989"/>
    </source>
</evidence>
<dbReference type="PANTHER" id="PTHR13131:SF5">
    <property type="entry name" value="CYSTINOSIN"/>
    <property type="match status" value="1"/>
</dbReference>
<sequence length="282" mass="31147">MDGFLRVLSAVLGWTYFFLWSISFYPQPILNHERKSVAGTTIDFPLINSFGYVCLLATNLAFYASPLIRAQYAARYHGLTPTVRLNDIAFALHALLISILTLSQYSLPRLWRFPPTSSSSTRPSRFILGCIAGGTLSVTAFALLVLAHPAPRPALAWCELDLVYAVGYVKVLVTLVKYAPQILANRRNRSTRGWSIWQILLDVGGGAASIAQLGIDSYLQRDWSGVTGNPVKLAIGNASVFFDCVFMFQHYVLYREDAGRKEDDGDGERARLLDAADDAGFA</sequence>
<dbReference type="PANTHER" id="PTHR13131">
    <property type="entry name" value="CYSTINOSIN"/>
    <property type="match status" value="1"/>
</dbReference>
<dbReference type="Gene3D" id="1.20.1280.290">
    <property type="match status" value="2"/>
</dbReference>
<name>A0A0M8N346_ESCWE</name>
<accession>A0A0M8N346</accession>
<feature type="transmembrane region" description="Helical" evidence="7">
    <location>
        <begin position="46"/>
        <end position="68"/>
    </location>
</feature>
<keyword evidence="2" id="KW-0813">Transport</keyword>
<dbReference type="InterPro" id="IPR005282">
    <property type="entry name" value="LC_transporter"/>
</dbReference>
<feature type="transmembrane region" description="Helical" evidence="7">
    <location>
        <begin position="126"/>
        <end position="148"/>
    </location>
</feature>
<gene>
    <name evidence="8" type="ORF">ESCO_000591</name>
</gene>
<evidence type="ECO:0000256" key="3">
    <source>
        <dbReference type="ARBA" id="ARBA00022692"/>
    </source>
</evidence>
<evidence type="ECO:0000256" key="1">
    <source>
        <dbReference type="ARBA" id="ARBA00004127"/>
    </source>
</evidence>
<dbReference type="OrthoDB" id="75720at2759"/>
<protein>
    <submittedName>
        <fullName evidence="8">Cystinosin-like protein</fullName>
    </submittedName>
</protein>
<keyword evidence="4" id="KW-0677">Repeat</keyword>